<dbReference type="HOGENOM" id="CLU_044876_6_0_1"/>
<gene>
    <name evidence="5" type="ORF">SCHCODRAFT_17589</name>
</gene>
<dbReference type="EMBL" id="GL377313">
    <property type="protein sequence ID" value="EFI92152.1"/>
    <property type="molecule type" value="Genomic_DNA"/>
</dbReference>
<dbReference type="GO" id="GO:0016491">
    <property type="term" value="F:oxidoreductase activity"/>
    <property type="evidence" value="ECO:0007669"/>
    <property type="project" value="UniProtKB-KW"/>
</dbReference>
<dbReference type="eggNOG" id="ENOG502QPMY">
    <property type="taxonomic scope" value="Eukaryota"/>
</dbReference>
<evidence type="ECO:0000256" key="3">
    <source>
        <dbReference type="SAM" id="MobiDB-lite"/>
    </source>
</evidence>
<reference evidence="5 6" key="1">
    <citation type="journal article" date="2010" name="Nat. Biotechnol.">
        <title>Genome sequence of the model mushroom Schizophyllum commune.</title>
        <authorList>
            <person name="Ohm R.A."/>
            <person name="de Jong J.F."/>
            <person name="Lugones L.G."/>
            <person name="Aerts A."/>
            <person name="Kothe E."/>
            <person name="Stajich J.E."/>
            <person name="de Vries R.P."/>
            <person name="Record E."/>
            <person name="Levasseur A."/>
            <person name="Baker S.E."/>
            <person name="Bartholomew K.A."/>
            <person name="Coutinho P.M."/>
            <person name="Erdmann S."/>
            <person name="Fowler T.J."/>
            <person name="Gathman A.C."/>
            <person name="Lombard V."/>
            <person name="Henrissat B."/>
            <person name="Knabe N."/>
            <person name="Kuees U."/>
            <person name="Lilly W.W."/>
            <person name="Lindquist E."/>
            <person name="Lucas S."/>
            <person name="Magnuson J.K."/>
            <person name="Piumi F."/>
            <person name="Raudaskoski M."/>
            <person name="Salamov A."/>
            <person name="Schmutz J."/>
            <person name="Schwarze F.W.M.R."/>
            <person name="vanKuyk P.A."/>
            <person name="Horton J.S."/>
            <person name="Grigoriev I.V."/>
            <person name="Woesten H.A.B."/>
        </authorList>
    </citation>
    <scope>NUCLEOTIDE SEQUENCE [LARGE SCALE GENOMIC DNA]</scope>
    <source>
        <strain evidence="6">H4-8 / FGSC 9210</strain>
    </source>
</reference>
<keyword evidence="1" id="KW-0521">NADP</keyword>
<dbReference type="PANTHER" id="PTHR47706">
    <property type="entry name" value="NMRA-LIKE FAMILY PROTEIN"/>
    <property type="match status" value="1"/>
</dbReference>
<name>D8QJ36_SCHCM</name>
<sequence>MSNDSKPRVVVAGGTGVTGLSIVDGLLRSGNYRVAVIVRSLNKPVVQDLKNRGVEILVCADYNKATHAELVQLLAGTDVLIATVHAFVLDAQRPLFAAAKEAGVKRVVPDDFSAHTPPGVMLMADKKHAIRDYVRELGIGYTFIEVGFWYEFVLPFPPSYAGHPYADLSHDFKGPGNVLLAVTASQSIGDFVARIISDPRTLNHTVFVWEDQVTEEMRRPRGPAAHHPQDLGRGDPGEHRRGHRGREATAGVRALNEYNRSLYVRGDNTVENAVKDGALNAKELYPDMYPRKSIAEFAETWYPNPPYPYPEESMEQFKTLKLPAKSKD</sequence>
<dbReference type="InterPro" id="IPR036291">
    <property type="entry name" value="NAD(P)-bd_dom_sf"/>
</dbReference>
<keyword evidence="6" id="KW-1185">Reference proteome</keyword>
<dbReference type="RefSeq" id="XP_003027055.1">
    <property type="nucleotide sequence ID" value="XM_003027009.1"/>
</dbReference>
<evidence type="ECO:0000256" key="2">
    <source>
        <dbReference type="ARBA" id="ARBA00023002"/>
    </source>
</evidence>
<accession>D8QJ36</accession>
<feature type="region of interest" description="Disordered" evidence="3">
    <location>
        <begin position="217"/>
        <end position="250"/>
    </location>
</feature>
<dbReference type="OMA" id="MKEMDYA"/>
<dbReference type="Proteomes" id="UP000007431">
    <property type="component" value="Unassembled WGS sequence"/>
</dbReference>
<evidence type="ECO:0000313" key="5">
    <source>
        <dbReference type="EMBL" id="EFI92152.1"/>
    </source>
</evidence>
<dbReference type="InParanoid" id="D8QJ36"/>
<dbReference type="InterPro" id="IPR051609">
    <property type="entry name" value="NmrA/Isoflavone_reductase-like"/>
</dbReference>
<feature type="domain" description="NmrA-like" evidence="4">
    <location>
        <begin position="6"/>
        <end position="205"/>
    </location>
</feature>
<dbReference type="VEuPathDB" id="FungiDB:SCHCODRAFT_02673250"/>
<dbReference type="AlphaFoldDB" id="D8QJ36"/>
<dbReference type="PANTHER" id="PTHR47706:SF9">
    <property type="entry name" value="NMRA-LIKE DOMAIN-CONTAINING PROTEIN-RELATED"/>
    <property type="match status" value="1"/>
</dbReference>
<dbReference type="GeneID" id="9593800"/>
<dbReference type="VEuPathDB" id="FungiDB:SCHCODRAFT_02672897"/>
<evidence type="ECO:0000256" key="1">
    <source>
        <dbReference type="ARBA" id="ARBA00022857"/>
    </source>
</evidence>
<proteinExistence type="predicted"/>
<organism evidence="6">
    <name type="scientific">Schizophyllum commune (strain H4-8 / FGSC 9210)</name>
    <name type="common">Split gill fungus</name>
    <dbReference type="NCBI Taxonomy" id="578458"/>
    <lineage>
        <taxon>Eukaryota</taxon>
        <taxon>Fungi</taxon>
        <taxon>Dikarya</taxon>
        <taxon>Basidiomycota</taxon>
        <taxon>Agaricomycotina</taxon>
        <taxon>Agaricomycetes</taxon>
        <taxon>Agaricomycetidae</taxon>
        <taxon>Agaricales</taxon>
        <taxon>Schizophyllaceae</taxon>
        <taxon>Schizophyllum</taxon>
    </lineage>
</organism>
<dbReference type="Pfam" id="PF05368">
    <property type="entry name" value="NmrA"/>
    <property type="match status" value="1"/>
</dbReference>
<dbReference type="InterPro" id="IPR008030">
    <property type="entry name" value="NmrA-like"/>
</dbReference>
<evidence type="ECO:0000259" key="4">
    <source>
        <dbReference type="Pfam" id="PF05368"/>
    </source>
</evidence>
<keyword evidence="2" id="KW-0560">Oxidoreductase</keyword>
<dbReference type="Gene3D" id="3.40.50.720">
    <property type="entry name" value="NAD(P)-binding Rossmann-like Domain"/>
    <property type="match status" value="1"/>
</dbReference>
<dbReference type="KEGG" id="scm:SCHCO_02672897"/>
<protein>
    <recommendedName>
        <fullName evidence="4">NmrA-like domain-containing protein</fullName>
    </recommendedName>
</protein>
<dbReference type="Gene3D" id="3.90.25.10">
    <property type="entry name" value="UDP-galactose 4-epimerase, domain 1"/>
    <property type="match status" value="1"/>
</dbReference>
<dbReference type="OrthoDB" id="9974981at2759"/>
<evidence type="ECO:0000313" key="6">
    <source>
        <dbReference type="Proteomes" id="UP000007431"/>
    </source>
</evidence>
<feature type="compositionally biased region" description="Basic and acidic residues" evidence="3">
    <location>
        <begin position="227"/>
        <end position="239"/>
    </location>
</feature>
<dbReference type="SUPFAM" id="SSF51735">
    <property type="entry name" value="NAD(P)-binding Rossmann-fold domains"/>
    <property type="match status" value="1"/>
</dbReference>